<evidence type="ECO:0000313" key="3">
    <source>
        <dbReference type="Proteomes" id="UP000054466"/>
    </source>
</evidence>
<accession>A0A0D2C0U4</accession>
<reference evidence="2 3" key="1">
    <citation type="submission" date="2015-01" db="EMBL/GenBank/DDBJ databases">
        <title>The Genome Sequence of Cladophialophora immunda CBS83496.</title>
        <authorList>
            <consortium name="The Broad Institute Genomics Platform"/>
            <person name="Cuomo C."/>
            <person name="de Hoog S."/>
            <person name="Gorbushina A."/>
            <person name="Stielow B."/>
            <person name="Teixiera M."/>
            <person name="Abouelleil A."/>
            <person name="Chapman S.B."/>
            <person name="Priest M."/>
            <person name="Young S.K."/>
            <person name="Wortman J."/>
            <person name="Nusbaum C."/>
            <person name="Birren B."/>
        </authorList>
    </citation>
    <scope>NUCLEOTIDE SEQUENCE [LARGE SCALE GENOMIC DNA]</scope>
    <source>
        <strain evidence="2 3">CBS 83496</strain>
    </source>
</reference>
<dbReference type="EMBL" id="KN847045">
    <property type="protein sequence ID" value="KIW24090.1"/>
    <property type="molecule type" value="Genomic_DNA"/>
</dbReference>
<organism evidence="2 3">
    <name type="scientific">Cladophialophora immunda</name>
    <dbReference type="NCBI Taxonomy" id="569365"/>
    <lineage>
        <taxon>Eukaryota</taxon>
        <taxon>Fungi</taxon>
        <taxon>Dikarya</taxon>
        <taxon>Ascomycota</taxon>
        <taxon>Pezizomycotina</taxon>
        <taxon>Eurotiomycetes</taxon>
        <taxon>Chaetothyriomycetidae</taxon>
        <taxon>Chaetothyriales</taxon>
        <taxon>Herpotrichiellaceae</taxon>
        <taxon>Cladophialophora</taxon>
    </lineage>
</organism>
<protein>
    <submittedName>
        <fullName evidence="2">Uncharacterized protein</fullName>
    </submittedName>
</protein>
<dbReference type="GeneID" id="27349018"/>
<name>A0A0D2C0U4_9EURO</name>
<keyword evidence="3" id="KW-1185">Reference proteome</keyword>
<evidence type="ECO:0000256" key="1">
    <source>
        <dbReference type="SAM" id="MobiDB-lite"/>
    </source>
</evidence>
<dbReference type="AlphaFoldDB" id="A0A0D2C0U4"/>
<feature type="region of interest" description="Disordered" evidence="1">
    <location>
        <begin position="1"/>
        <end position="29"/>
    </location>
</feature>
<gene>
    <name evidence="2" type="ORF">PV07_09824</name>
</gene>
<dbReference type="VEuPathDB" id="FungiDB:PV07_09824"/>
<dbReference type="RefSeq" id="XP_016244306.1">
    <property type="nucleotide sequence ID" value="XM_016397115.1"/>
</dbReference>
<sequence>MDEAKQPAAMDPQPAESQTHRPKRLTDLPNEIPSRVCGYLVPDHSDSTPFGADEIHATMIPARQGVVADILDLIGNETHTPRYTPGDWTGGGDRLDFQPLKAPSTVTKERASNGLASFVATCRHFNVHVRKLCAARVFTLTVSDYGITFESLRDPSPMQTLLVYEKGHYTDVMVVPEGPKLVKIPEMQVPRNIAFRAFTGAFKGLRNLPSTCGSGHGGRCKLEDEIIPPTNRPILRLSRQVPALLVEA</sequence>
<dbReference type="Proteomes" id="UP000054466">
    <property type="component" value="Unassembled WGS sequence"/>
</dbReference>
<proteinExistence type="predicted"/>
<evidence type="ECO:0000313" key="2">
    <source>
        <dbReference type="EMBL" id="KIW24090.1"/>
    </source>
</evidence>
<dbReference type="HOGENOM" id="CLU_1120062_0_0_1"/>
<dbReference type="OrthoDB" id="4142672at2759"/>